<name>A0A848J1P0_9BACT</name>
<dbReference type="InterPro" id="IPR036264">
    <property type="entry name" value="Bact_exopeptidase_dim_dom"/>
</dbReference>
<dbReference type="Pfam" id="PF01546">
    <property type="entry name" value="Peptidase_M20"/>
    <property type="match status" value="1"/>
</dbReference>
<dbReference type="Proteomes" id="UP000559010">
    <property type="component" value="Unassembled WGS sequence"/>
</dbReference>
<reference evidence="8 9" key="1">
    <citation type="submission" date="2020-04" db="EMBL/GenBank/DDBJ databases">
        <title>Flammeovirgaceae bacterium KN852 isolated from deep sea.</title>
        <authorList>
            <person name="Zhang D.-C."/>
        </authorList>
    </citation>
    <scope>NUCLEOTIDE SEQUENCE [LARGE SCALE GENOMIC DNA]</scope>
    <source>
        <strain evidence="8 9">KN852</strain>
    </source>
</reference>
<keyword evidence="6" id="KW-1133">Transmembrane helix</keyword>
<keyword evidence="4 8" id="KW-0378">Hydrolase</keyword>
<evidence type="ECO:0000256" key="5">
    <source>
        <dbReference type="ARBA" id="ARBA00022833"/>
    </source>
</evidence>
<dbReference type="PANTHER" id="PTHR45962">
    <property type="entry name" value="N-FATTY-ACYL-AMINO ACID SYNTHASE/HYDROLASE PM20D1"/>
    <property type="match status" value="1"/>
</dbReference>
<dbReference type="GO" id="GO:0046872">
    <property type="term" value="F:metal ion binding"/>
    <property type="evidence" value="ECO:0007669"/>
    <property type="project" value="UniProtKB-KW"/>
</dbReference>
<evidence type="ECO:0000256" key="3">
    <source>
        <dbReference type="ARBA" id="ARBA00022723"/>
    </source>
</evidence>
<dbReference type="AlphaFoldDB" id="A0A848J1P0"/>
<dbReference type="GO" id="GO:0006508">
    <property type="term" value="P:proteolysis"/>
    <property type="evidence" value="ECO:0007669"/>
    <property type="project" value="UniProtKB-KW"/>
</dbReference>
<dbReference type="InterPro" id="IPR011650">
    <property type="entry name" value="Peptidase_M20_dimer"/>
</dbReference>
<keyword evidence="5" id="KW-0862">Zinc</keyword>
<dbReference type="EMBL" id="JABBNU010000004">
    <property type="protein sequence ID" value="NMM48394.1"/>
    <property type="molecule type" value="Genomic_DNA"/>
</dbReference>
<dbReference type="SUPFAM" id="SSF55031">
    <property type="entry name" value="Bacterial exopeptidase dimerisation domain"/>
    <property type="match status" value="1"/>
</dbReference>
<feature type="domain" description="Peptidase M20 dimerisation" evidence="7">
    <location>
        <begin position="239"/>
        <end position="382"/>
    </location>
</feature>
<dbReference type="PANTHER" id="PTHR45962:SF1">
    <property type="entry name" value="N-FATTY-ACYL-AMINO ACID SYNTHASE_HYDROLASE PM20D1"/>
    <property type="match status" value="1"/>
</dbReference>
<comment type="caution">
    <text evidence="8">The sequence shown here is derived from an EMBL/GenBank/DDBJ whole genome shotgun (WGS) entry which is preliminary data.</text>
</comment>
<keyword evidence="6" id="KW-0812">Transmembrane</keyword>
<accession>A0A848J1P0</accession>
<dbReference type="Gene3D" id="3.30.70.360">
    <property type="match status" value="1"/>
</dbReference>
<protein>
    <submittedName>
        <fullName evidence="8">M20/M25/M40 family metallo-hydrolase</fullName>
    </submittedName>
</protein>
<evidence type="ECO:0000256" key="2">
    <source>
        <dbReference type="ARBA" id="ARBA00022670"/>
    </source>
</evidence>
<keyword evidence="3" id="KW-0479">Metal-binding</keyword>
<evidence type="ECO:0000313" key="9">
    <source>
        <dbReference type="Proteomes" id="UP000559010"/>
    </source>
</evidence>
<dbReference type="Gene3D" id="3.40.630.10">
    <property type="entry name" value="Zn peptidases"/>
    <property type="match status" value="1"/>
</dbReference>
<evidence type="ECO:0000256" key="6">
    <source>
        <dbReference type="SAM" id="Phobius"/>
    </source>
</evidence>
<organism evidence="8 9">
    <name type="scientific">Marinigracilibium pacificum</name>
    <dbReference type="NCBI Taxonomy" id="2729599"/>
    <lineage>
        <taxon>Bacteria</taxon>
        <taxon>Pseudomonadati</taxon>
        <taxon>Bacteroidota</taxon>
        <taxon>Cytophagia</taxon>
        <taxon>Cytophagales</taxon>
        <taxon>Flammeovirgaceae</taxon>
        <taxon>Marinigracilibium</taxon>
    </lineage>
</organism>
<keyword evidence="2" id="KW-0645">Protease</keyword>
<proteinExistence type="inferred from homology"/>
<dbReference type="Pfam" id="PF07687">
    <property type="entry name" value="M20_dimer"/>
    <property type="match status" value="1"/>
</dbReference>
<dbReference type="InterPro" id="IPR047177">
    <property type="entry name" value="Pept_M20A"/>
</dbReference>
<dbReference type="SUPFAM" id="SSF53187">
    <property type="entry name" value="Zn-dependent exopeptidases"/>
    <property type="match status" value="1"/>
</dbReference>
<evidence type="ECO:0000313" key="8">
    <source>
        <dbReference type="EMBL" id="NMM48394.1"/>
    </source>
</evidence>
<dbReference type="GO" id="GO:0008233">
    <property type="term" value="F:peptidase activity"/>
    <property type="evidence" value="ECO:0007669"/>
    <property type="project" value="UniProtKB-KW"/>
</dbReference>
<comment type="similarity">
    <text evidence="1">Belongs to the peptidase M20A family.</text>
</comment>
<evidence type="ECO:0000259" key="7">
    <source>
        <dbReference type="Pfam" id="PF07687"/>
    </source>
</evidence>
<feature type="transmembrane region" description="Helical" evidence="6">
    <location>
        <begin position="7"/>
        <end position="28"/>
    </location>
</feature>
<dbReference type="RefSeq" id="WP_169680090.1">
    <property type="nucleotide sequence ID" value="NZ_JABBNU010000004.1"/>
</dbReference>
<dbReference type="InterPro" id="IPR002933">
    <property type="entry name" value="Peptidase_M20"/>
</dbReference>
<sequence>MRKRVKVFYVLLVVFVLTILILLVKTFMFTSQQPVAFSVERKSIDTQDLESLSELLKLETIASSDRKSEDSSDFDLVLPWIRNNYPLISSNCDIQIINNSGVLIKVEGKDSGLSPDLLAAHIDVVPIPENQLELWNKSPYGGEYDSEFVYGRGTLDDKGSAFAILEAVEELLKNNGKPIRTTYLAFGFDEETGGTNGAMAIAKYFSDSGIKLNMALDEGSVVTKGIVPGLAKNAAIIGIAEKGYVTFKLESVAEAGHSSMPARDNAVNKLVEVLEKIRKEPFKARLSKPLKAFIQYLGPEMPFPEKMVFANTWLFDDLLISTYEAIPSGNAMVRTTSAVTIIDAGVKDNVVPSSASATINFRILPGDNIDAIEKYLKHVIGESDVRLTRYDEFAKEPSKVSSHESDSYQRVASVIAGTFDNTVVVPGLVIAGTDGRHYESIAENVYRFSPFVLESEDLERIHGNNERISIENLNSAKTFFYNLLIN</sequence>
<dbReference type="Gene3D" id="1.10.150.900">
    <property type="match status" value="1"/>
</dbReference>
<keyword evidence="6" id="KW-0472">Membrane</keyword>
<evidence type="ECO:0000256" key="4">
    <source>
        <dbReference type="ARBA" id="ARBA00022801"/>
    </source>
</evidence>
<keyword evidence="9" id="KW-1185">Reference proteome</keyword>
<gene>
    <name evidence="8" type="ORF">HH304_08290</name>
</gene>
<evidence type="ECO:0000256" key="1">
    <source>
        <dbReference type="ARBA" id="ARBA00006247"/>
    </source>
</evidence>